<feature type="transmembrane region" description="Helical" evidence="2">
    <location>
        <begin position="214"/>
        <end position="237"/>
    </location>
</feature>
<dbReference type="PANTHER" id="PTHR43317">
    <property type="entry name" value="THERMOSPERMINE SYNTHASE ACAULIS5"/>
    <property type="match status" value="1"/>
</dbReference>
<dbReference type="Proteomes" id="UP000295122">
    <property type="component" value="Unassembled WGS sequence"/>
</dbReference>
<keyword evidence="2" id="KW-0812">Transmembrane</keyword>
<evidence type="ECO:0000256" key="2">
    <source>
        <dbReference type="SAM" id="Phobius"/>
    </source>
</evidence>
<keyword evidence="1" id="KW-0620">Polyamine biosynthesis</keyword>
<evidence type="ECO:0000256" key="1">
    <source>
        <dbReference type="ARBA" id="ARBA00023115"/>
    </source>
</evidence>
<feature type="transmembrane region" description="Helical" evidence="2">
    <location>
        <begin position="243"/>
        <end position="261"/>
    </location>
</feature>
<feature type="transmembrane region" description="Helical" evidence="2">
    <location>
        <begin position="380"/>
        <end position="402"/>
    </location>
</feature>
<organism evidence="3 4">
    <name type="scientific">Enterovirga rhinocerotis</name>
    <dbReference type="NCBI Taxonomy" id="1339210"/>
    <lineage>
        <taxon>Bacteria</taxon>
        <taxon>Pseudomonadati</taxon>
        <taxon>Pseudomonadota</taxon>
        <taxon>Alphaproteobacteria</taxon>
        <taxon>Hyphomicrobiales</taxon>
        <taxon>Methylobacteriaceae</taxon>
        <taxon>Enterovirga</taxon>
    </lineage>
</organism>
<feature type="transmembrane region" description="Helical" evidence="2">
    <location>
        <begin position="414"/>
        <end position="444"/>
    </location>
</feature>
<protein>
    <recommendedName>
        <fullName evidence="5">Spermidine synthase</fullName>
    </recommendedName>
</protein>
<dbReference type="SUPFAM" id="SSF53335">
    <property type="entry name" value="S-adenosyl-L-methionine-dependent methyltransferases"/>
    <property type="match status" value="1"/>
</dbReference>
<dbReference type="NCBIfam" id="NF037959">
    <property type="entry name" value="MFS_SpdSyn"/>
    <property type="match status" value="1"/>
</dbReference>
<dbReference type="EMBL" id="SNZR01000013">
    <property type="protein sequence ID" value="TDR90185.1"/>
    <property type="molecule type" value="Genomic_DNA"/>
</dbReference>
<feature type="transmembrane region" description="Helical" evidence="2">
    <location>
        <begin position="273"/>
        <end position="291"/>
    </location>
</feature>
<feature type="transmembrane region" description="Helical" evidence="2">
    <location>
        <begin position="98"/>
        <end position="118"/>
    </location>
</feature>
<feature type="transmembrane region" description="Helical" evidence="2">
    <location>
        <begin position="139"/>
        <end position="160"/>
    </location>
</feature>
<accession>A0A4R7BZI7</accession>
<dbReference type="InterPro" id="IPR029063">
    <property type="entry name" value="SAM-dependent_MTases_sf"/>
</dbReference>
<comment type="caution">
    <text evidence="3">The sequence shown here is derived from an EMBL/GenBank/DDBJ whole genome shotgun (WGS) entry which is preliminary data.</text>
</comment>
<sequence>MPVFVATIGLSAFLLFAVQPLFAKLVLPILGGSPSVWSVATVVFQCLLLAGYAYAHGLGAMPIRRAVPIHLALTGAASLTLPIALSPGWTSAPAGYEIPWLAGLMLVSLGLPFFALAANGPLLQSWFSRTGHAQAGDPYFLYAASNIGSFAALASYPLLIEPTLRLRDQLQGWSAGFVLLIGLIAACGFLAMRGPAAAPRLEEEARHRAGLGRWLAWIGLAAIPSGLLVAVTAHISTDIAPMPLLWTLPLGLYLLSFVVAFRPGQILDHDRLTLIRIGLATLTLLALGQPTSLGVGLALHLGFFTLTALACHRLLYRLRPPAGGLTGFYLALSVGGAIGGLFCGMLAPLVFDTLAEYPLLVVASLLCRSDWRDQAPPRKALVQGAAALALCLGAIAASLLAPKLGAPAGASSKLPFLAAAIVAILWWRSVAASVVAAATIALLATHPGLIGGTPGESIRSFFGIHRIETTTDGRFRVLSHGTTIHGAIQLRGEDGSETVGRPEPTTYYTFEGVIGRAIASVRTARGGRIGSASLVGLGTGSLACHRREGEAWTFYEIDRSVIDIARDPARFRFLRDCGEMPIVLGDARLTLASAPAGQDLVLLDAFSSDSIPVHLLTREAIGLYLSRLGPHGVIVLHISNRHLDLRRILVRTAAEHGLVALVGTDETDEPAARRMRSRARIVVLARTLSDLGPIATDPLFTPLAPEPGRRPWTDDFSNVVEALLDARKP</sequence>
<keyword evidence="2" id="KW-0472">Membrane</keyword>
<name>A0A4R7BZI7_9HYPH</name>
<evidence type="ECO:0000313" key="4">
    <source>
        <dbReference type="Proteomes" id="UP000295122"/>
    </source>
</evidence>
<evidence type="ECO:0000313" key="3">
    <source>
        <dbReference type="EMBL" id="TDR90185.1"/>
    </source>
</evidence>
<dbReference type="GO" id="GO:0006596">
    <property type="term" value="P:polyamine biosynthetic process"/>
    <property type="evidence" value="ECO:0007669"/>
    <property type="project" value="UniProtKB-KW"/>
</dbReference>
<feature type="transmembrane region" description="Helical" evidence="2">
    <location>
        <begin position="67"/>
        <end position="86"/>
    </location>
</feature>
<feature type="transmembrane region" description="Helical" evidence="2">
    <location>
        <begin position="297"/>
        <end position="316"/>
    </location>
</feature>
<dbReference type="Gene3D" id="3.40.50.150">
    <property type="entry name" value="Vaccinia Virus protein VP39"/>
    <property type="match status" value="1"/>
</dbReference>
<dbReference type="PANTHER" id="PTHR43317:SF1">
    <property type="entry name" value="THERMOSPERMINE SYNTHASE ACAULIS5"/>
    <property type="match status" value="1"/>
</dbReference>
<keyword evidence="4" id="KW-1185">Reference proteome</keyword>
<dbReference type="AlphaFoldDB" id="A0A4R7BZI7"/>
<gene>
    <name evidence="3" type="ORF">EV668_3027</name>
</gene>
<evidence type="ECO:0008006" key="5">
    <source>
        <dbReference type="Google" id="ProtNLM"/>
    </source>
</evidence>
<reference evidence="3 4" key="1">
    <citation type="submission" date="2019-03" db="EMBL/GenBank/DDBJ databases">
        <title>Genomic Encyclopedia of Type Strains, Phase IV (KMG-IV): sequencing the most valuable type-strain genomes for metagenomic binning, comparative biology and taxonomic classification.</title>
        <authorList>
            <person name="Goeker M."/>
        </authorList>
    </citation>
    <scope>NUCLEOTIDE SEQUENCE [LARGE SCALE GENOMIC DNA]</scope>
    <source>
        <strain evidence="3 4">DSM 25903</strain>
    </source>
</reference>
<feature type="transmembrane region" description="Helical" evidence="2">
    <location>
        <begin position="172"/>
        <end position="193"/>
    </location>
</feature>
<feature type="transmembrane region" description="Helical" evidence="2">
    <location>
        <begin position="328"/>
        <end position="351"/>
    </location>
</feature>
<keyword evidence="2" id="KW-1133">Transmembrane helix</keyword>
<proteinExistence type="predicted"/>
<feature type="transmembrane region" description="Helical" evidence="2">
    <location>
        <begin position="33"/>
        <end position="55"/>
    </location>
</feature>